<evidence type="ECO:0000313" key="3">
    <source>
        <dbReference type="Proteomes" id="UP000247586"/>
    </source>
</evidence>
<dbReference type="Proteomes" id="UP000247586">
    <property type="component" value="Chromosome"/>
</dbReference>
<gene>
    <name evidence="2" type="ORF">DFR87_01595</name>
</gene>
<feature type="domain" description="HEPN" evidence="1">
    <location>
        <begin position="14"/>
        <end position="129"/>
    </location>
</feature>
<dbReference type="Pfam" id="PF05168">
    <property type="entry name" value="HEPN"/>
    <property type="match status" value="1"/>
</dbReference>
<dbReference type="STRING" id="1293036.GCA_001315825_02581"/>
<dbReference type="InterPro" id="IPR007842">
    <property type="entry name" value="HEPN_dom"/>
</dbReference>
<proteinExistence type="predicted"/>
<dbReference type="PROSITE" id="PS50910">
    <property type="entry name" value="HEPN"/>
    <property type="match status" value="1"/>
</dbReference>
<reference evidence="2" key="1">
    <citation type="submission" date="2018-05" db="EMBL/GenBank/DDBJ databases">
        <title>Complete Genome Sequences of Extremely Thermoacidophilic, Metal-Mobilizing Type-Strain Members of the Archaeal Family Sulfolobaceae: Acidianus brierleyi DSM-1651T, Acidianus sulfidivorans DSM-18786T, Metallosphaera hakonensis DSM-7519T, and Metallosphaera prunae DSM-10039T.</title>
        <authorList>
            <person name="Counts J.A."/>
            <person name="Kelly R.M."/>
        </authorList>
    </citation>
    <scope>NUCLEOTIDE SEQUENCE [LARGE SCALE GENOMIC DNA]</scope>
    <source>
        <strain evidence="2">HO1-1</strain>
    </source>
</reference>
<evidence type="ECO:0000259" key="1">
    <source>
        <dbReference type="PROSITE" id="PS50910"/>
    </source>
</evidence>
<dbReference type="EMBL" id="CP029287">
    <property type="protein sequence ID" value="AWR98609.1"/>
    <property type="molecule type" value="Genomic_DNA"/>
</dbReference>
<accession>A0A2U9IRD2</accession>
<protein>
    <submittedName>
        <fullName evidence="2">HEPN domain-containing protein</fullName>
    </submittedName>
</protein>
<organism evidence="2 3">
    <name type="scientific">Metallosphaera hakonensis JCM 8857 = DSM 7519</name>
    <dbReference type="NCBI Taxonomy" id="1293036"/>
    <lineage>
        <taxon>Archaea</taxon>
        <taxon>Thermoproteota</taxon>
        <taxon>Thermoprotei</taxon>
        <taxon>Sulfolobales</taxon>
        <taxon>Sulfolobaceae</taxon>
        <taxon>Metallosphaera</taxon>
    </lineage>
</organism>
<dbReference type="RefSeq" id="WP_054837194.1">
    <property type="nucleotide sequence ID" value="NZ_BBBA01000030.1"/>
</dbReference>
<evidence type="ECO:0000313" key="2">
    <source>
        <dbReference type="EMBL" id="AWR98609.1"/>
    </source>
</evidence>
<dbReference type="GeneID" id="36833995"/>
<name>A0A2U9IRD2_9CREN</name>
<dbReference type="Gene3D" id="1.20.120.330">
    <property type="entry name" value="Nucleotidyltransferases domain 2"/>
    <property type="match status" value="1"/>
</dbReference>
<dbReference type="KEGG" id="mhk:DFR87_01595"/>
<dbReference type="OrthoDB" id="40849at2157"/>
<sequence length="140" mass="16137">MKNTNNNDLAKSYVRQAEERIKHSKEALNEGSYPYVVRQCLEAVELLLIASLRYVGIESPKFHDVGYLLGRRKTDFRNGFKRIDELAYYSKVLRSEREPAMYGEGTGATPEELYSKFDAENASKMCNIVYELVKKLIKTD</sequence>
<dbReference type="AlphaFoldDB" id="A0A2U9IRD2"/>
<dbReference type="SUPFAM" id="SSF81593">
    <property type="entry name" value="Nucleotidyltransferase substrate binding subunit/domain"/>
    <property type="match status" value="1"/>
</dbReference>
<keyword evidence="3" id="KW-1185">Reference proteome</keyword>